<feature type="region of interest" description="Disordered" evidence="1">
    <location>
        <begin position="20"/>
        <end position="44"/>
    </location>
</feature>
<accession>A0A6A7BJJ6</accession>
<reference evidence="2" key="1">
    <citation type="submission" date="2020-01" db="EMBL/GenBank/DDBJ databases">
        <authorList>
            <consortium name="DOE Joint Genome Institute"/>
            <person name="Haridas S."/>
            <person name="Albert R."/>
            <person name="Binder M."/>
            <person name="Bloem J."/>
            <person name="Labutti K."/>
            <person name="Salamov A."/>
            <person name="Andreopoulos B."/>
            <person name="Baker S.E."/>
            <person name="Barry K."/>
            <person name="Bills G."/>
            <person name="Bluhm B.H."/>
            <person name="Cannon C."/>
            <person name="Castanera R."/>
            <person name="Culley D.E."/>
            <person name="Daum C."/>
            <person name="Ezra D."/>
            <person name="Gonzalez J.B."/>
            <person name="Henrissat B."/>
            <person name="Kuo A."/>
            <person name="Liang C."/>
            <person name="Lipzen A."/>
            <person name="Lutzoni F."/>
            <person name="Magnuson J."/>
            <person name="Mondo S."/>
            <person name="Nolan M."/>
            <person name="Ohm R."/>
            <person name="Pangilinan J."/>
            <person name="Park H.-J."/>
            <person name="Ramirez L."/>
            <person name="Alfaro M."/>
            <person name="Sun H."/>
            <person name="Tritt A."/>
            <person name="Yoshinaga Y."/>
            <person name="Zwiers L.-H."/>
            <person name="Turgeon B.G."/>
            <person name="Goodwin S.B."/>
            <person name="Spatafora J.W."/>
            <person name="Crous P.W."/>
            <person name="Grigoriev I.V."/>
        </authorList>
    </citation>
    <scope>NUCLEOTIDE SEQUENCE</scope>
    <source>
        <strain evidence="2">IPT5</strain>
    </source>
</reference>
<protein>
    <submittedName>
        <fullName evidence="2">Uncharacterized protein</fullName>
    </submittedName>
</protein>
<dbReference type="Proteomes" id="UP000799423">
    <property type="component" value="Unassembled WGS sequence"/>
</dbReference>
<name>A0A6A7BJJ6_9PLEO</name>
<evidence type="ECO:0000313" key="2">
    <source>
        <dbReference type="EMBL" id="KAF2855553.1"/>
    </source>
</evidence>
<organism evidence="2 3">
    <name type="scientific">Plenodomus tracheiphilus IPT5</name>
    <dbReference type="NCBI Taxonomy" id="1408161"/>
    <lineage>
        <taxon>Eukaryota</taxon>
        <taxon>Fungi</taxon>
        <taxon>Dikarya</taxon>
        <taxon>Ascomycota</taxon>
        <taxon>Pezizomycotina</taxon>
        <taxon>Dothideomycetes</taxon>
        <taxon>Pleosporomycetidae</taxon>
        <taxon>Pleosporales</taxon>
        <taxon>Pleosporineae</taxon>
        <taxon>Leptosphaeriaceae</taxon>
        <taxon>Plenodomus</taxon>
    </lineage>
</organism>
<evidence type="ECO:0000313" key="3">
    <source>
        <dbReference type="Proteomes" id="UP000799423"/>
    </source>
</evidence>
<dbReference type="AlphaFoldDB" id="A0A6A7BJJ6"/>
<sequence>MWPLMRIGEKVVVVNEWKRGEERRRGEDEDEQKTSRRHGGGGRTLRAETVQVARRCRWGKSPRHGFFSEAESDSHVDASGSRTAPLGEVATQHQHREGRTAVRTCLTDGRGIRMDAREAQTPIYTGVATAGWNGVLGRMLRDTAEELLE</sequence>
<feature type="region of interest" description="Disordered" evidence="1">
    <location>
        <begin position="63"/>
        <end position="82"/>
    </location>
</feature>
<evidence type="ECO:0000256" key="1">
    <source>
        <dbReference type="SAM" id="MobiDB-lite"/>
    </source>
</evidence>
<keyword evidence="3" id="KW-1185">Reference proteome</keyword>
<proteinExistence type="predicted"/>
<dbReference type="EMBL" id="MU006290">
    <property type="protein sequence ID" value="KAF2855553.1"/>
    <property type="molecule type" value="Genomic_DNA"/>
</dbReference>
<gene>
    <name evidence="2" type="ORF">T440DRAFT_157286</name>
</gene>